<organism evidence="2">
    <name type="scientific">Dunaliella tertiolecta</name>
    <name type="common">Green alga</name>
    <dbReference type="NCBI Taxonomy" id="3047"/>
    <lineage>
        <taxon>Eukaryota</taxon>
        <taxon>Viridiplantae</taxon>
        <taxon>Chlorophyta</taxon>
        <taxon>core chlorophytes</taxon>
        <taxon>Chlorophyceae</taxon>
        <taxon>CS clade</taxon>
        <taxon>Chlamydomonadales</taxon>
        <taxon>Dunaliellaceae</taxon>
        <taxon>Dunaliella</taxon>
    </lineage>
</organism>
<reference evidence="2" key="1">
    <citation type="submission" date="2021-01" db="EMBL/GenBank/DDBJ databases">
        <authorList>
            <person name="Corre E."/>
            <person name="Pelletier E."/>
            <person name="Niang G."/>
            <person name="Scheremetjew M."/>
            <person name="Finn R."/>
            <person name="Kale V."/>
            <person name="Holt S."/>
            <person name="Cochrane G."/>
            <person name="Meng A."/>
            <person name="Brown T."/>
            <person name="Cohen L."/>
        </authorList>
    </citation>
    <scope>NUCLEOTIDE SEQUENCE</scope>
    <source>
        <strain evidence="2">CCMP1320</strain>
    </source>
</reference>
<protein>
    <submittedName>
        <fullName evidence="2">Uncharacterized protein</fullName>
    </submittedName>
</protein>
<accession>A0A6S8L6T5</accession>
<gene>
    <name evidence="1" type="ORF">DTER00134_LOCUS13893</name>
    <name evidence="2" type="ORF">DTER00134_LOCUS13894</name>
</gene>
<proteinExistence type="predicted"/>
<evidence type="ECO:0000313" key="2">
    <source>
        <dbReference type="EMBL" id="CAE0498821.1"/>
    </source>
</evidence>
<evidence type="ECO:0000313" key="1">
    <source>
        <dbReference type="EMBL" id="CAE0498820.1"/>
    </source>
</evidence>
<dbReference type="EMBL" id="HBIP01023182">
    <property type="protein sequence ID" value="CAE0498821.1"/>
    <property type="molecule type" value="Transcribed_RNA"/>
</dbReference>
<dbReference type="AlphaFoldDB" id="A0A6S8L6T5"/>
<dbReference type="EMBL" id="HBIP01023181">
    <property type="protein sequence ID" value="CAE0498820.1"/>
    <property type="molecule type" value="Transcribed_RNA"/>
</dbReference>
<name>A0A6S8L6T5_DUNTE</name>
<sequence>MEGQHAGGDLWRILYPQNNQRIHGTASTVLEHWPHLLDRGKVEGLAALMHKASKHQESLGNLLRFIPACLMPSSGQKILRTTNSNKRLMQKGTIEAQQSS</sequence>